<protein>
    <submittedName>
        <fullName evidence="3">Uncharacterized protein</fullName>
    </submittedName>
</protein>
<evidence type="ECO:0000256" key="1">
    <source>
        <dbReference type="ARBA" id="ARBA00004123"/>
    </source>
</evidence>
<gene>
    <name evidence="3" type="ORF">V6N12_045164</name>
</gene>
<dbReference type="Proteomes" id="UP001472677">
    <property type="component" value="Unassembled WGS sequence"/>
</dbReference>
<organism evidence="3 4">
    <name type="scientific">Hibiscus sabdariffa</name>
    <name type="common">roselle</name>
    <dbReference type="NCBI Taxonomy" id="183260"/>
    <lineage>
        <taxon>Eukaryota</taxon>
        <taxon>Viridiplantae</taxon>
        <taxon>Streptophyta</taxon>
        <taxon>Embryophyta</taxon>
        <taxon>Tracheophyta</taxon>
        <taxon>Spermatophyta</taxon>
        <taxon>Magnoliopsida</taxon>
        <taxon>eudicotyledons</taxon>
        <taxon>Gunneridae</taxon>
        <taxon>Pentapetalae</taxon>
        <taxon>rosids</taxon>
        <taxon>malvids</taxon>
        <taxon>Malvales</taxon>
        <taxon>Malvaceae</taxon>
        <taxon>Malvoideae</taxon>
        <taxon>Hibiscus</taxon>
    </lineage>
</organism>
<accession>A0ABR2G1Y3</accession>
<name>A0ABR2G1Y3_9ROSI</name>
<comment type="subcellular location">
    <subcellularLocation>
        <location evidence="1">Nucleus</location>
    </subcellularLocation>
</comment>
<comment type="caution">
    <text evidence="3">The sequence shown here is derived from an EMBL/GenBank/DDBJ whole genome shotgun (WGS) entry which is preliminary data.</text>
</comment>
<proteinExistence type="predicted"/>
<dbReference type="InterPro" id="IPR007015">
    <property type="entry name" value="DNA_pol_V/MYBBP1A"/>
</dbReference>
<dbReference type="PANTHER" id="PTHR13213:SF2">
    <property type="entry name" value="MYB-BINDING PROTEIN 1A"/>
    <property type="match status" value="1"/>
</dbReference>
<keyword evidence="2" id="KW-0539">Nucleus</keyword>
<keyword evidence="4" id="KW-1185">Reference proteome</keyword>
<reference evidence="3 4" key="1">
    <citation type="journal article" date="2024" name="G3 (Bethesda)">
        <title>Genome assembly of Hibiscus sabdariffa L. provides insights into metabolisms of medicinal natural products.</title>
        <authorList>
            <person name="Kim T."/>
        </authorList>
    </citation>
    <scope>NUCLEOTIDE SEQUENCE [LARGE SCALE GENOMIC DNA]</scope>
    <source>
        <strain evidence="3">TK-2024</strain>
        <tissue evidence="3">Old leaves</tissue>
    </source>
</reference>
<dbReference type="EMBL" id="JBBPBM010000003">
    <property type="protein sequence ID" value="KAK8593077.1"/>
    <property type="molecule type" value="Genomic_DNA"/>
</dbReference>
<evidence type="ECO:0000313" key="3">
    <source>
        <dbReference type="EMBL" id="KAK8593077.1"/>
    </source>
</evidence>
<evidence type="ECO:0000256" key="2">
    <source>
        <dbReference type="ARBA" id="ARBA00023242"/>
    </source>
</evidence>
<dbReference type="PANTHER" id="PTHR13213">
    <property type="entry name" value="MYB-BINDING PROTEIN 1A FAMILY MEMBER"/>
    <property type="match status" value="1"/>
</dbReference>
<sequence length="162" mass="19017">MVMNCEVYFNVRSGWKEYQVVIPWRLVNDIYHQVHISLPFSVGFTLNEAWLDHIIEAPEITQWFQEVVNFGTPEALSLVSKFHKNMPIDSTSFDNLLPNPFNSSELFAMDYLSSYDNCVQESTYCQPQIHSLWSSLVNTLLPDIVLHRPKMQRRFLLILVEY</sequence>
<evidence type="ECO:0000313" key="4">
    <source>
        <dbReference type="Proteomes" id="UP001472677"/>
    </source>
</evidence>